<evidence type="ECO:0000259" key="5">
    <source>
        <dbReference type="Pfam" id="PF25876"/>
    </source>
</evidence>
<dbReference type="GO" id="GO:0005886">
    <property type="term" value="C:plasma membrane"/>
    <property type="evidence" value="ECO:0007669"/>
    <property type="project" value="TreeGrafter"/>
</dbReference>
<dbReference type="Gene3D" id="2.40.50.100">
    <property type="match status" value="1"/>
</dbReference>
<reference evidence="9 10" key="1">
    <citation type="journal article" date="2017" name="Int. J. Syst. Evol. Microbiol.">
        <title>Achromobacter aloeverae sp. nov., isolated from the root of Aloe vera (L.) Burm.f.</title>
        <authorList>
            <person name="Kuncharoen N."/>
            <person name="Muramatsu Y."/>
            <person name="Shibata C."/>
            <person name="Kamakura Y."/>
            <person name="Nakagawa Y."/>
            <person name="Tanasupawat S."/>
        </authorList>
    </citation>
    <scope>NUCLEOTIDE SEQUENCE [LARGE SCALE GENOMIC DNA]</scope>
    <source>
        <strain evidence="9 10">AVA-1</strain>
    </source>
</reference>
<feature type="region of interest" description="Disordered" evidence="4">
    <location>
        <begin position="387"/>
        <end position="437"/>
    </location>
</feature>
<comment type="subcellular location">
    <subcellularLocation>
        <location evidence="1">Cell envelope</location>
    </subcellularLocation>
</comment>
<name>A0A4V1MS81_9BURK</name>
<organism evidence="9 10">
    <name type="scientific">Achromobacter aloeverae</name>
    <dbReference type="NCBI Taxonomy" id="1750518"/>
    <lineage>
        <taxon>Bacteria</taxon>
        <taxon>Pseudomonadati</taxon>
        <taxon>Pseudomonadota</taxon>
        <taxon>Betaproteobacteria</taxon>
        <taxon>Burkholderiales</taxon>
        <taxon>Alcaligenaceae</taxon>
        <taxon>Achromobacter</taxon>
    </lineage>
</organism>
<accession>A0A4V1MS81</accession>
<feature type="compositionally biased region" description="Polar residues" evidence="4">
    <location>
        <begin position="409"/>
        <end position="429"/>
    </location>
</feature>
<dbReference type="InterPro" id="IPR058625">
    <property type="entry name" value="MdtA-like_BSH"/>
</dbReference>
<dbReference type="Gene3D" id="2.40.30.170">
    <property type="match status" value="1"/>
</dbReference>
<keyword evidence="3" id="KW-0175">Coiled coil</keyword>
<dbReference type="GO" id="GO:0022857">
    <property type="term" value="F:transmembrane transporter activity"/>
    <property type="evidence" value="ECO:0007669"/>
    <property type="project" value="InterPro"/>
</dbReference>
<evidence type="ECO:0000259" key="6">
    <source>
        <dbReference type="Pfam" id="PF25917"/>
    </source>
</evidence>
<dbReference type="Gene3D" id="1.10.287.470">
    <property type="entry name" value="Helix hairpin bin"/>
    <property type="match status" value="1"/>
</dbReference>
<keyword evidence="10" id="KW-1185">Reference proteome</keyword>
<feature type="domain" description="Multidrug resistance protein MdtA-like beta-barrel" evidence="7">
    <location>
        <begin position="218"/>
        <end position="299"/>
    </location>
</feature>
<evidence type="ECO:0000256" key="1">
    <source>
        <dbReference type="ARBA" id="ARBA00004196"/>
    </source>
</evidence>
<dbReference type="Pfam" id="PF25876">
    <property type="entry name" value="HH_MFP_RND"/>
    <property type="match status" value="1"/>
</dbReference>
<evidence type="ECO:0000256" key="3">
    <source>
        <dbReference type="SAM" id="Coils"/>
    </source>
</evidence>
<dbReference type="AlphaFoldDB" id="A0A4V1MS81"/>
<dbReference type="InterPro" id="IPR058627">
    <property type="entry name" value="MdtA-like_C"/>
</dbReference>
<dbReference type="InterPro" id="IPR058626">
    <property type="entry name" value="MdtA-like_b-barrel"/>
</dbReference>
<gene>
    <name evidence="9" type="ORF">C7R54_12865</name>
</gene>
<dbReference type="NCBIfam" id="TIGR01730">
    <property type="entry name" value="RND_mfp"/>
    <property type="match status" value="1"/>
</dbReference>
<feature type="coiled-coil region" evidence="3">
    <location>
        <begin position="134"/>
        <end position="175"/>
    </location>
</feature>
<dbReference type="Pfam" id="PF25917">
    <property type="entry name" value="BSH_RND"/>
    <property type="match status" value="1"/>
</dbReference>
<dbReference type="GO" id="GO:0046677">
    <property type="term" value="P:response to antibiotic"/>
    <property type="evidence" value="ECO:0007669"/>
    <property type="project" value="TreeGrafter"/>
</dbReference>
<dbReference type="PANTHER" id="PTHR30158:SF10">
    <property type="entry name" value="CATION EFFLUX PUMP"/>
    <property type="match status" value="1"/>
</dbReference>
<evidence type="ECO:0000259" key="7">
    <source>
        <dbReference type="Pfam" id="PF25944"/>
    </source>
</evidence>
<dbReference type="EMBL" id="PYAL01000003">
    <property type="protein sequence ID" value="RXN90392.1"/>
    <property type="molecule type" value="Genomic_DNA"/>
</dbReference>
<evidence type="ECO:0000313" key="9">
    <source>
        <dbReference type="EMBL" id="RXN90392.1"/>
    </source>
</evidence>
<evidence type="ECO:0000256" key="2">
    <source>
        <dbReference type="ARBA" id="ARBA00009477"/>
    </source>
</evidence>
<evidence type="ECO:0000313" key="10">
    <source>
        <dbReference type="Proteomes" id="UP000290849"/>
    </source>
</evidence>
<feature type="domain" description="Multidrug resistance protein MdtA-like C-terminal permuted SH3" evidence="8">
    <location>
        <begin position="307"/>
        <end position="367"/>
    </location>
</feature>
<evidence type="ECO:0000256" key="4">
    <source>
        <dbReference type="SAM" id="MobiDB-lite"/>
    </source>
</evidence>
<evidence type="ECO:0000259" key="8">
    <source>
        <dbReference type="Pfam" id="PF25967"/>
    </source>
</evidence>
<dbReference type="InterPro" id="IPR006143">
    <property type="entry name" value="RND_pump_MFP"/>
</dbReference>
<dbReference type="Pfam" id="PF25944">
    <property type="entry name" value="Beta-barrel_RND"/>
    <property type="match status" value="1"/>
</dbReference>
<feature type="domain" description="Multidrug resistance protein MdtA-like alpha-helical hairpin" evidence="5">
    <location>
        <begin position="110"/>
        <end position="179"/>
    </location>
</feature>
<dbReference type="RefSeq" id="WP_129150824.1">
    <property type="nucleotide sequence ID" value="NZ_JBHSDO010000014.1"/>
</dbReference>
<dbReference type="OrthoDB" id="9783047at2"/>
<dbReference type="Pfam" id="PF25967">
    <property type="entry name" value="RND-MFP_C"/>
    <property type="match status" value="1"/>
</dbReference>
<dbReference type="Proteomes" id="UP000290849">
    <property type="component" value="Unassembled WGS sequence"/>
</dbReference>
<dbReference type="InterPro" id="IPR058624">
    <property type="entry name" value="MdtA-like_HH"/>
</dbReference>
<protein>
    <submittedName>
        <fullName evidence="9">Efflux transporter periplasmic adaptor subunit</fullName>
    </submittedName>
</protein>
<comment type="similarity">
    <text evidence="2">Belongs to the membrane fusion protein (MFP) (TC 8.A.1) family.</text>
</comment>
<dbReference type="GO" id="GO:0030313">
    <property type="term" value="C:cell envelope"/>
    <property type="evidence" value="ECO:0007669"/>
    <property type="project" value="UniProtKB-SubCell"/>
</dbReference>
<proteinExistence type="inferred from homology"/>
<sequence>MTKSRNRFALAGTLAIILVAGGVAVLRGHGGTPATAAAAPQATPVDVAVVVQRQITDWQSYSGRLEAVDRVEIRPRVSGTLVAVRFKDGALVRKGDELFTIDPLPYQAEVARAEANLAGAQARVAYTTSDLARANRLIADNAIARRDLEQKQNDAREAAANLKAAQAALEIARLNLGYTHILAPVSGQVSKAEVTEGNLVAAGAGSVPLTTLVSVDRMYASFDVDEQTFLKYVNPARTGKGAPVPVDLGLANEDGYSRQGTVQYVDNRLDTTSGTIRVRATFDNRDGSLVPGLYARIRLGGGVPREALLIDEKALGTDQNKRFVMVLDDSNHAQYREVRLGANQGGLRVVDSGLKAGERIVVNGLQRIRPGDQVDPHVVQMAGNWPTVGQRQAPEGNAAEAKADIKANTRANSQANSHANSQPNAQANSRAAAVNPA</sequence>
<comment type="caution">
    <text evidence="9">The sequence shown here is derived from an EMBL/GenBank/DDBJ whole genome shotgun (WGS) entry which is preliminary data.</text>
</comment>
<feature type="domain" description="Multidrug resistance protein MdtA-like barrel-sandwich hybrid" evidence="6">
    <location>
        <begin position="70"/>
        <end position="205"/>
    </location>
</feature>
<dbReference type="Gene3D" id="2.40.420.20">
    <property type="match status" value="1"/>
</dbReference>
<dbReference type="SUPFAM" id="SSF111369">
    <property type="entry name" value="HlyD-like secretion proteins"/>
    <property type="match status" value="1"/>
</dbReference>
<dbReference type="PANTHER" id="PTHR30158">
    <property type="entry name" value="ACRA/E-RELATED COMPONENT OF DRUG EFFLUX TRANSPORTER"/>
    <property type="match status" value="1"/>
</dbReference>
<dbReference type="FunFam" id="2.40.420.20:FF:000001">
    <property type="entry name" value="Efflux RND transporter periplasmic adaptor subunit"/>
    <property type="match status" value="1"/>
</dbReference>